<dbReference type="EMBL" id="CP036339">
    <property type="protein sequence ID" value="QDT73223.1"/>
    <property type="molecule type" value="Genomic_DNA"/>
</dbReference>
<accession>A0A517TXW2</accession>
<dbReference type="InterPro" id="IPR000838">
    <property type="entry name" value="RNA_pol_sigma70_ECF_CS"/>
</dbReference>
<keyword evidence="4 6" id="KW-0238">DNA-binding</keyword>
<dbReference type="OrthoDB" id="9803470at2"/>
<dbReference type="SUPFAM" id="SSF88946">
    <property type="entry name" value="Sigma2 domain of RNA polymerase sigma factors"/>
    <property type="match status" value="1"/>
</dbReference>
<dbReference type="InterPro" id="IPR013325">
    <property type="entry name" value="RNA_pol_sigma_r2"/>
</dbReference>
<dbReference type="PANTHER" id="PTHR43133:SF8">
    <property type="entry name" value="RNA POLYMERASE SIGMA FACTOR HI_1459-RELATED"/>
    <property type="match status" value="1"/>
</dbReference>
<evidence type="ECO:0000313" key="9">
    <source>
        <dbReference type="EMBL" id="QDT73223.1"/>
    </source>
</evidence>
<comment type="similarity">
    <text evidence="1 6">Belongs to the sigma-70 factor family. ECF subfamily.</text>
</comment>
<dbReference type="AlphaFoldDB" id="A0A517TXW2"/>
<dbReference type="PROSITE" id="PS01063">
    <property type="entry name" value="SIGMA70_ECF"/>
    <property type="match status" value="1"/>
</dbReference>
<evidence type="ECO:0000256" key="2">
    <source>
        <dbReference type="ARBA" id="ARBA00023015"/>
    </source>
</evidence>
<gene>
    <name evidence="9" type="primary">sigM_2</name>
    <name evidence="9" type="ORF">I41_24120</name>
</gene>
<dbReference type="InterPro" id="IPR014284">
    <property type="entry name" value="RNA_pol_sigma-70_dom"/>
</dbReference>
<dbReference type="InterPro" id="IPR013324">
    <property type="entry name" value="RNA_pol_sigma_r3/r4-like"/>
</dbReference>
<proteinExistence type="inferred from homology"/>
<dbReference type="InterPro" id="IPR039425">
    <property type="entry name" value="RNA_pol_sigma-70-like"/>
</dbReference>
<dbReference type="Pfam" id="PF04542">
    <property type="entry name" value="Sigma70_r2"/>
    <property type="match status" value="1"/>
</dbReference>
<dbReference type="InterPro" id="IPR007627">
    <property type="entry name" value="RNA_pol_sigma70_r2"/>
</dbReference>
<evidence type="ECO:0000256" key="3">
    <source>
        <dbReference type="ARBA" id="ARBA00023082"/>
    </source>
</evidence>
<dbReference type="Gene3D" id="1.10.10.10">
    <property type="entry name" value="Winged helix-like DNA-binding domain superfamily/Winged helix DNA-binding domain"/>
    <property type="match status" value="1"/>
</dbReference>
<dbReference type="Gene3D" id="1.10.1740.10">
    <property type="match status" value="1"/>
</dbReference>
<evidence type="ECO:0000256" key="6">
    <source>
        <dbReference type="RuleBase" id="RU000716"/>
    </source>
</evidence>
<dbReference type="KEGG" id="llh:I41_24120"/>
<organism evidence="9 10">
    <name type="scientific">Lacipirellula limnantheis</name>
    <dbReference type="NCBI Taxonomy" id="2528024"/>
    <lineage>
        <taxon>Bacteria</taxon>
        <taxon>Pseudomonadati</taxon>
        <taxon>Planctomycetota</taxon>
        <taxon>Planctomycetia</taxon>
        <taxon>Pirellulales</taxon>
        <taxon>Lacipirellulaceae</taxon>
        <taxon>Lacipirellula</taxon>
    </lineage>
</organism>
<sequence>MRSPNPNPIDLAAAHGDPAEWVGRYGDGLFRYASGRVMNRELAEDLVQETLLSAFRHRAQFNGESAFGTWLVAILRRKIVDYYRKRSRSPDLDAESLGPAGDPFLASGKWSNSPMKWQAAPKDLAEDAEFWNIFHECMSGLPSHLGQAFQLRELGMTSVEDACATVGVTRRNFAVRLHRARLLLKQCLEKNWFRSERGGTA</sequence>
<keyword evidence="10" id="KW-1185">Reference proteome</keyword>
<keyword evidence="2 6" id="KW-0805">Transcription regulation</keyword>
<feature type="domain" description="RNA polymerase sigma-70 region 2" evidence="7">
    <location>
        <begin position="22"/>
        <end position="88"/>
    </location>
</feature>
<dbReference type="PANTHER" id="PTHR43133">
    <property type="entry name" value="RNA POLYMERASE ECF-TYPE SIGMA FACTO"/>
    <property type="match status" value="1"/>
</dbReference>
<evidence type="ECO:0000256" key="1">
    <source>
        <dbReference type="ARBA" id="ARBA00010641"/>
    </source>
</evidence>
<dbReference type="Proteomes" id="UP000317909">
    <property type="component" value="Chromosome"/>
</dbReference>
<dbReference type="GO" id="GO:0016987">
    <property type="term" value="F:sigma factor activity"/>
    <property type="evidence" value="ECO:0007669"/>
    <property type="project" value="UniProtKB-KW"/>
</dbReference>
<keyword evidence="3 6" id="KW-0731">Sigma factor</keyword>
<evidence type="ECO:0000259" key="7">
    <source>
        <dbReference type="Pfam" id="PF04542"/>
    </source>
</evidence>
<feature type="domain" description="RNA polymerase sigma factor 70 region 4 type 2" evidence="8">
    <location>
        <begin position="133"/>
        <end position="183"/>
    </location>
</feature>
<evidence type="ECO:0000256" key="5">
    <source>
        <dbReference type="ARBA" id="ARBA00023163"/>
    </source>
</evidence>
<dbReference type="GO" id="GO:0003677">
    <property type="term" value="F:DNA binding"/>
    <property type="evidence" value="ECO:0007669"/>
    <property type="project" value="UniProtKB-KW"/>
</dbReference>
<evidence type="ECO:0000313" key="10">
    <source>
        <dbReference type="Proteomes" id="UP000317909"/>
    </source>
</evidence>
<dbReference type="Pfam" id="PF08281">
    <property type="entry name" value="Sigma70_r4_2"/>
    <property type="match status" value="1"/>
</dbReference>
<dbReference type="SUPFAM" id="SSF88659">
    <property type="entry name" value="Sigma3 and sigma4 domains of RNA polymerase sigma factors"/>
    <property type="match status" value="1"/>
</dbReference>
<keyword evidence="5 6" id="KW-0804">Transcription</keyword>
<dbReference type="InterPro" id="IPR036388">
    <property type="entry name" value="WH-like_DNA-bd_sf"/>
</dbReference>
<dbReference type="InterPro" id="IPR013249">
    <property type="entry name" value="RNA_pol_sigma70_r4_t2"/>
</dbReference>
<evidence type="ECO:0000256" key="4">
    <source>
        <dbReference type="ARBA" id="ARBA00023125"/>
    </source>
</evidence>
<protein>
    <recommendedName>
        <fullName evidence="6">RNA polymerase sigma factor</fullName>
    </recommendedName>
</protein>
<dbReference type="NCBIfam" id="TIGR02937">
    <property type="entry name" value="sigma70-ECF"/>
    <property type="match status" value="1"/>
</dbReference>
<dbReference type="GO" id="GO:0006352">
    <property type="term" value="P:DNA-templated transcription initiation"/>
    <property type="evidence" value="ECO:0007669"/>
    <property type="project" value="InterPro"/>
</dbReference>
<evidence type="ECO:0000259" key="8">
    <source>
        <dbReference type="Pfam" id="PF08281"/>
    </source>
</evidence>
<dbReference type="RefSeq" id="WP_145432766.1">
    <property type="nucleotide sequence ID" value="NZ_CP036339.1"/>
</dbReference>
<name>A0A517TXW2_9BACT</name>
<reference evidence="9 10" key="1">
    <citation type="submission" date="2019-02" db="EMBL/GenBank/DDBJ databases">
        <title>Deep-cultivation of Planctomycetes and their phenomic and genomic characterization uncovers novel biology.</title>
        <authorList>
            <person name="Wiegand S."/>
            <person name="Jogler M."/>
            <person name="Boedeker C."/>
            <person name="Pinto D."/>
            <person name="Vollmers J."/>
            <person name="Rivas-Marin E."/>
            <person name="Kohn T."/>
            <person name="Peeters S.H."/>
            <person name="Heuer A."/>
            <person name="Rast P."/>
            <person name="Oberbeckmann S."/>
            <person name="Bunk B."/>
            <person name="Jeske O."/>
            <person name="Meyerdierks A."/>
            <person name="Storesund J.E."/>
            <person name="Kallscheuer N."/>
            <person name="Luecker S."/>
            <person name="Lage O.M."/>
            <person name="Pohl T."/>
            <person name="Merkel B.J."/>
            <person name="Hornburger P."/>
            <person name="Mueller R.-W."/>
            <person name="Bruemmer F."/>
            <person name="Labrenz M."/>
            <person name="Spormann A.M."/>
            <person name="Op den Camp H."/>
            <person name="Overmann J."/>
            <person name="Amann R."/>
            <person name="Jetten M.S.M."/>
            <person name="Mascher T."/>
            <person name="Medema M.H."/>
            <person name="Devos D.P."/>
            <person name="Kaster A.-K."/>
            <person name="Ovreas L."/>
            <person name="Rohde M."/>
            <person name="Galperin M.Y."/>
            <person name="Jogler C."/>
        </authorList>
    </citation>
    <scope>NUCLEOTIDE SEQUENCE [LARGE SCALE GENOMIC DNA]</scope>
    <source>
        <strain evidence="9 10">I41</strain>
    </source>
</reference>